<keyword evidence="4 6" id="KW-0808">Transferase</keyword>
<dbReference type="SUPFAM" id="SSF53335">
    <property type="entry name" value="S-adenosyl-L-methionine-dependent methyltransferases"/>
    <property type="match status" value="1"/>
</dbReference>
<dbReference type="InterPro" id="IPR029063">
    <property type="entry name" value="SAM-dependent_MTases_sf"/>
</dbReference>
<dbReference type="NCBIfam" id="TIGR00138">
    <property type="entry name" value="rsmG_gidB"/>
    <property type="match status" value="1"/>
</dbReference>
<dbReference type="GO" id="GO:0005829">
    <property type="term" value="C:cytosol"/>
    <property type="evidence" value="ECO:0007669"/>
    <property type="project" value="TreeGrafter"/>
</dbReference>
<dbReference type="OrthoDB" id="9808773at2"/>
<dbReference type="EC" id="2.1.1.170" evidence="6"/>
<dbReference type="Pfam" id="PF02527">
    <property type="entry name" value="GidB"/>
    <property type="match status" value="1"/>
</dbReference>
<dbReference type="GO" id="GO:0070043">
    <property type="term" value="F:rRNA (guanine-N7-)-methyltransferase activity"/>
    <property type="evidence" value="ECO:0007669"/>
    <property type="project" value="UniProtKB-UniRule"/>
</dbReference>
<evidence type="ECO:0000256" key="5">
    <source>
        <dbReference type="ARBA" id="ARBA00022691"/>
    </source>
</evidence>
<keyword evidence="2 6" id="KW-0698">rRNA processing</keyword>
<keyword evidence="3 6" id="KW-0489">Methyltransferase</keyword>
<comment type="caution">
    <text evidence="6">Lacks conserved residue(s) required for the propagation of feature annotation.</text>
</comment>
<dbReference type="Proteomes" id="UP000184144">
    <property type="component" value="Unassembled WGS sequence"/>
</dbReference>
<evidence type="ECO:0000256" key="1">
    <source>
        <dbReference type="ARBA" id="ARBA00022490"/>
    </source>
</evidence>
<dbReference type="PANTHER" id="PTHR31760">
    <property type="entry name" value="S-ADENOSYL-L-METHIONINE-DEPENDENT METHYLTRANSFERASES SUPERFAMILY PROTEIN"/>
    <property type="match status" value="1"/>
</dbReference>
<evidence type="ECO:0000256" key="4">
    <source>
        <dbReference type="ARBA" id="ARBA00022679"/>
    </source>
</evidence>
<dbReference type="Gene3D" id="3.40.50.150">
    <property type="entry name" value="Vaccinia Virus protein VP39"/>
    <property type="match status" value="1"/>
</dbReference>
<accession>A0A1M5BSY2</accession>
<dbReference type="HAMAP" id="MF_00074">
    <property type="entry name" value="16SrRNA_methyltr_G"/>
    <property type="match status" value="1"/>
</dbReference>
<sequence length="209" mass="23286">MRSEQNQFASQYDVSRETIERLYVYEDLLKKWTTKINLVAKSTVSQIWSRHFADSAQVFNEIPDSSKKLCDFGSGGGFPGLVIAALAQEKMPELRVSLVESDVRKASFLVTASREMGLRVDVHADRVESLQSQAADVVTARALAPLADLLSLAEMHLQNNGTAMFLKGERHQEELDIASTIWDFKVNKQKSTTNDASALLIITNLRRAA</sequence>
<comment type="function">
    <text evidence="6">Specifically methylates the N7 position of guanine in position 527 of 16S rRNA.</text>
</comment>
<dbReference type="AlphaFoldDB" id="A0A1M5BSY2"/>
<dbReference type="EMBL" id="FQUV01000006">
    <property type="protein sequence ID" value="SHF45545.1"/>
    <property type="molecule type" value="Genomic_DNA"/>
</dbReference>
<dbReference type="PANTHER" id="PTHR31760:SF0">
    <property type="entry name" value="S-ADENOSYL-L-METHIONINE-DEPENDENT METHYLTRANSFERASES SUPERFAMILY PROTEIN"/>
    <property type="match status" value="1"/>
</dbReference>
<name>A0A1M5BSY2_9RHOB</name>
<evidence type="ECO:0000313" key="7">
    <source>
        <dbReference type="EMBL" id="SHF45545.1"/>
    </source>
</evidence>
<dbReference type="InterPro" id="IPR003682">
    <property type="entry name" value="rRNA_ssu_MeTfrase_G"/>
</dbReference>
<proteinExistence type="inferred from homology"/>
<dbReference type="STRING" id="1486859.SAMN05444273_106125"/>
<organism evidence="7 8">
    <name type="scientific">Litoreibacter ascidiaceicola</name>
    <dbReference type="NCBI Taxonomy" id="1486859"/>
    <lineage>
        <taxon>Bacteria</taxon>
        <taxon>Pseudomonadati</taxon>
        <taxon>Pseudomonadota</taxon>
        <taxon>Alphaproteobacteria</taxon>
        <taxon>Rhodobacterales</taxon>
        <taxon>Roseobacteraceae</taxon>
        <taxon>Litoreibacter</taxon>
    </lineage>
</organism>
<keyword evidence="1 6" id="KW-0963">Cytoplasm</keyword>
<feature type="binding site" evidence="6">
    <location>
        <position position="73"/>
    </location>
    <ligand>
        <name>S-adenosyl-L-methionine</name>
        <dbReference type="ChEBI" id="CHEBI:59789"/>
    </ligand>
</feature>
<protein>
    <recommendedName>
        <fullName evidence="6">Ribosomal RNA small subunit methyltransferase G</fullName>
        <ecNumber evidence="6">2.1.1.170</ecNumber>
    </recommendedName>
    <alternativeName>
        <fullName evidence="6">16S rRNA 7-methylguanosine methyltransferase</fullName>
        <shortName evidence="6">16S rRNA m7G methyltransferase</shortName>
    </alternativeName>
</protein>
<dbReference type="PIRSF" id="PIRSF003078">
    <property type="entry name" value="GidB"/>
    <property type="match status" value="1"/>
</dbReference>
<comment type="similarity">
    <text evidence="6">Belongs to the methyltransferase superfamily. RNA methyltransferase RsmG family.</text>
</comment>
<gene>
    <name evidence="6" type="primary">rsmG</name>
    <name evidence="7" type="ORF">SAMN05444273_106125</name>
</gene>
<reference evidence="8" key="1">
    <citation type="submission" date="2016-11" db="EMBL/GenBank/DDBJ databases">
        <authorList>
            <person name="Varghese N."/>
            <person name="Submissions S."/>
        </authorList>
    </citation>
    <scope>NUCLEOTIDE SEQUENCE [LARGE SCALE GENOMIC DNA]</scope>
    <source>
        <strain evidence="8">DSM 100566</strain>
    </source>
</reference>
<comment type="catalytic activity">
    <reaction evidence="6">
        <text>guanosine(527) in 16S rRNA + S-adenosyl-L-methionine = N(7)-methylguanosine(527) in 16S rRNA + S-adenosyl-L-homocysteine</text>
        <dbReference type="Rhea" id="RHEA:42732"/>
        <dbReference type="Rhea" id="RHEA-COMP:10209"/>
        <dbReference type="Rhea" id="RHEA-COMP:10210"/>
        <dbReference type="ChEBI" id="CHEBI:57856"/>
        <dbReference type="ChEBI" id="CHEBI:59789"/>
        <dbReference type="ChEBI" id="CHEBI:74269"/>
        <dbReference type="ChEBI" id="CHEBI:74480"/>
        <dbReference type="EC" id="2.1.1.170"/>
    </reaction>
</comment>
<keyword evidence="5 6" id="KW-0949">S-adenosyl-L-methionine</keyword>
<dbReference type="RefSeq" id="WP_073144675.1">
    <property type="nucleotide sequence ID" value="NZ_FQUV01000006.1"/>
</dbReference>
<keyword evidence="8" id="KW-1185">Reference proteome</keyword>
<evidence type="ECO:0000313" key="8">
    <source>
        <dbReference type="Proteomes" id="UP000184144"/>
    </source>
</evidence>
<evidence type="ECO:0000256" key="6">
    <source>
        <dbReference type="HAMAP-Rule" id="MF_00074"/>
    </source>
</evidence>
<comment type="subcellular location">
    <subcellularLocation>
        <location evidence="6">Cytoplasm</location>
    </subcellularLocation>
</comment>
<feature type="binding site" evidence="6">
    <location>
        <begin position="127"/>
        <end position="128"/>
    </location>
    <ligand>
        <name>S-adenosyl-L-methionine</name>
        <dbReference type="ChEBI" id="CHEBI:59789"/>
    </ligand>
</feature>
<feature type="binding site" evidence="6">
    <location>
        <position position="141"/>
    </location>
    <ligand>
        <name>S-adenosyl-L-methionine</name>
        <dbReference type="ChEBI" id="CHEBI:59789"/>
    </ligand>
</feature>
<feature type="binding site" evidence="6">
    <location>
        <position position="78"/>
    </location>
    <ligand>
        <name>S-adenosyl-L-methionine</name>
        <dbReference type="ChEBI" id="CHEBI:59789"/>
    </ligand>
</feature>
<evidence type="ECO:0000256" key="2">
    <source>
        <dbReference type="ARBA" id="ARBA00022552"/>
    </source>
</evidence>
<evidence type="ECO:0000256" key="3">
    <source>
        <dbReference type="ARBA" id="ARBA00022603"/>
    </source>
</evidence>